<dbReference type="OrthoDB" id="4335862at2"/>
<keyword evidence="2" id="KW-1185">Reference proteome</keyword>
<protein>
    <submittedName>
        <fullName evidence="1">Uncharacterized protein</fullName>
    </submittedName>
</protein>
<dbReference type="EMBL" id="CP034587">
    <property type="protein sequence ID" value="AZQ69949.1"/>
    <property type="molecule type" value="Genomic_DNA"/>
</dbReference>
<reference evidence="1 2" key="1">
    <citation type="submission" date="2018-12" db="EMBL/GenBank/DDBJ databases">
        <title>The whole draft genome of Streptomyce luteoverticillatus CGMCC 15060.</title>
        <authorList>
            <person name="Feng Z."/>
            <person name="Chen G."/>
            <person name="Zhang J."/>
            <person name="Zhu H."/>
            <person name="Yu X."/>
            <person name="Zhang W."/>
            <person name="Zhang X."/>
        </authorList>
    </citation>
    <scope>NUCLEOTIDE SEQUENCE [LARGE SCALE GENOMIC DNA]</scope>
    <source>
        <strain evidence="1 2">CGMCC 15060</strain>
    </source>
</reference>
<sequence>MAQGRTTSTGSTDLRLGSVVSEIEGLYTALRTTPGGPRRDRILTDLAQAGRRLTALALDPRRDRGGVPPRSRWERRRHLAARGAELVSVFLTGWAEGRRAGDREATHAPGSRHP</sequence>
<dbReference type="AlphaFoldDB" id="A0A3S9PC33"/>
<dbReference type="Proteomes" id="UP000267900">
    <property type="component" value="Chromosome"/>
</dbReference>
<proteinExistence type="predicted"/>
<organism evidence="1 2">
    <name type="scientific">Streptomyces luteoverticillatus</name>
    <name type="common">Streptoverticillium luteoverticillatus</name>
    <dbReference type="NCBI Taxonomy" id="66425"/>
    <lineage>
        <taxon>Bacteria</taxon>
        <taxon>Bacillati</taxon>
        <taxon>Actinomycetota</taxon>
        <taxon>Actinomycetes</taxon>
        <taxon>Kitasatosporales</taxon>
        <taxon>Streptomycetaceae</taxon>
        <taxon>Streptomyces</taxon>
    </lineage>
</organism>
<evidence type="ECO:0000313" key="2">
    <source>
        <dbReference type="Proteomes" id="UP000267900"/>
    </source>
</evidence>
<gene>
    <name evidence="1" type="ORF">EKH77_00810</name>
</gene>
<evidence type="ECO:0000313" key="1">
    <source>
        <dbReference type="EMBL" id="AZQ69949.1"/>
    </source>
</evidence>
<accession>A0A3S9PC33</accession>
<name>A0A3S9PC33_STRLT</name>